<reference evidence="2" key="1">
    <citation type="submission" date="2018-01" db="EMBL/GenBank/DDBJ databases">
        <title>An insight into the sialome of Amazonian anophelines.</title>
        <authorList>
            <person name="Ribeiro J.M."/>
            <person name="Scarpassa V."/>
            <person name="Calvo E."/>
        </authorList>
    </citation>
    <scope>NUCLEOTIDE SEQUENCE</scope>
    <source>
        <tissue evidence="2">Salivary glands</tissue>
    </source>
</reference>
<evidence type="ECO:0000313" key="2">
    <source>
        <dbReference type="EMBL" id="MBW30221.1"/>
    </source>
</evidence>
<proteinExistence type="predicted"/>
<dbReference type="EMBL" id="GGFM01009470">
    <property type="protein sequence ID" value="MBW30221.1"/>
    <property type="molecule type" value="Transcribed_RNA"/>
</dbReference>
<organism evidence="2">
    <name type="scientific">Anopheles braziliensis</name>
    <dbReference type="NCBI Taxonomy" id="58242"/>
    <lineage>
        <taxon>Eukaryota</taxon>
        <taxon>Metazoa</taxon>
        <taxon>Ecdysozoa</taxon>
        <taxon>Arthropoda</taxon>
        <taxon>Hexapoda</taxon>
        <taxon>Insecta</taxon>
        <taxon>Pterygota</taxon>
        <taxon>Neoptera</taxon>
        <taxon>Endopterygota</taxon>
        <taxon>Diptera</taxon>
        <taxon>Nematocera</taxon>
        <taxon>Culicoidea</taxon>
        <taxon>Culicidae</taxon>
        <taxon>Anophelinae</taxon>
        <taxon>Anopheles</taxon>
    </lineage>
</organism>
<evidence type="ECO:0000256" key="1">
    <source>
        <dbReference type="SAM" id="SignalP"/>
    </source>
</evidence>
<feature type="signal peptide" evidence="1">
    <location>
        <begin position="1"/>
        <end position="29"/>
    </location>
</feature>
<feature type="chain" id="PRO_5014895376" evidence="1">
    <location>
        <begin position="30"/>
        <end position="74"/>
    </location>
</feature>
<sequence length="74" mass="8361">MPPHCWTTQQHSHLILLLVILLRNSTIFSETKHSLLVNISPLSASAHENLWSSVTKNVLFLHLLASPASRYCDQ</sequence>
<dbReference type="AlphaFoldDB" id="A0A2M3ZNV6"/>
<keyword evidence="1" id="KW-0732">Signal</keyword>
<protein>
    <submittedName>
        <fullName evidence="2">Putative secreted peptide</fullName>
    </submittedName>
</protein>
<accession>A0A2M3ZNV6</accession>
<name>A0A2M3ZNV6_9DIPT</name>